<evidence type="ECO:0000256" key="1">
    <source>
        <dbReference type="ARBA" id="ARBA00022679"/>
    </source>
</evidence>
<name>A0A7V8NWK5_9BACT</name>
<dbReference type="Proteomes" id="UP000567293">
    <property type="component" value="Unassembled WGS sequence"/>
</dbReference>
<evidence type="ECO:0000256" key="2">
    <source>
        <dbReference type="RuleBase" id="RU003750"/>
    </source>
</evidence>
<dbReference type="InterPro" id="IPR043130">
    <property type="entry name" value="CDP-OH_PTrfase_TM_dom"/>
</dbReference>
<feature type="transmembrane region" description="Helical" evidence="3">
    <location>
        <begin position="112"/>
        <end position="133"/>
    </location>
</feature>
<keyword evidence="3" id="KW-0812">Transmembrane</keyword>
<keyword evidence="3" id="KW-1133">Transmembrane helix</keyword>
<comment type="similarity">
    <text evidence="2">Belongs to the CDP-alcohol phosphatidyltransferase class-I family.</text>
</comment>
<dbReference type="GO" id="GO:0016020">
    <property type="term" value="C:membrane"/>
    <property type="evidence" value="ECO:0007669"/>
    <property type="project" value="InterPro"/>
</dbReference>
<dbReference type="AlphaFoldDB" id="A0A7V8NWK5"/>
<organism evidence="4 5">
    <name type="scientific">Candidatus Acidiferrum panamense</name>
    <dbReference type="NCBI Taxonomy" id="2741543"/>
    <lineage>
        <taxon>Bacteria</taxon>
        <taxon>Pseudomonadati</taxon>
        <taxon>Acidobacteriota</taxon>
        <taxon>Terriglobia</taxon>
        <taxon>Candidatus Acidiferrales</taxon>
        <taxon>Candidatus Acidiferrum</taxon>
    </lineage>
</organism>
<protein>
    <submittedName>
        <fullName evidence="4">CDP-alcohol phosphatidyltransferase family protein</fullName>
    </submittedName>
</protein>
<dbReference type="Pfam" id="PF01066">
    <property type="entry name" value="CDP-OH_P_transf"/>
    <property type="match status" value="1"/>
</dbReference>
<evidence type="ECO:0000313" key="4">
    <source>
        <dbReference type="EMBL" id="MBA0088796.1"/>
    </source>
</evidence>
<dbReference type="Gene3D" id="1.20.120.1760">
    <property type="match status" value="1"/>
</dbReference>
<gene>
    <name evidence="4" type="ORF">HRJ53_27725</name>
</gene>
<dbReference type="EMBL" id="JACDQQ010002681">
    <property type="protein sequence ID" value="MBA0088796.1"/>
    <property type="molecule type" value="Genomic_DNA"/>
</dbReference>
<dbReference type="InterPro" id="IPR000462">
    <property type="entry name" value="CDP-OH_P_trans"/>
</dbReference>
<sequence>MTFTRLIGEICGAIVDRIVRWLALSRIHPNVLTFLGLVINAWAAFLFAEGRFRAAAAVVIGAGLFDMVDGRVARATDRVTKFGGFFDSVLDRYSDLALLVGLLVYYASINRFFYIVLTAIVMAGSVMVSYTRASAQNYIPRCKVGFLERPERVVLIIIGALFGRMAQVLWVIAVLANLTVIHRMIYTWQEARRLEDAQLRAVSNPPESRAPSPAPPYA</sequence>
<keyword evidence="3" id="KW-0472">Membrane</keyword>
<dbReference type="PROSITE" id="PS00379">
    <property type="entry name" value="CDP_ALCOHOL_P_TRANSF"/>
    <property type="match status" value="1"/>
</dbReference>
<evidence type="ECO:0000256" key="3">
    <source>
        <dbReference type="SAM" id="Phobius"/>
    </source>
</evidence>
<proteinExistence type="inferred from homology"/>
<feature type="transmembrane region" description="Helical" evidence="3">
    <location>
        <begin position="153"/>
        <end position="176"/>
    </location>
</feature>
<feature type="transmembrane region" description="Helical" evidence="3">
    <location>
        <begin position="27"/>
        <end position="45"/>
    </location>
</feature>
<evidence type="ECO:0000313" key="5">
    <source>
        <dbReference type="Proteomes" id="UP000567293"/>
    </source>
</evidence>
<accession>A0A7V8NWK5</accession>
<dbReference type="GO" id="GO:0008654">
    <property type="term" value="P:phospholipid biosynthetic process"/>
    <property type="evidence" value="ECO:0007669"/>
    <property type="project" value="InterPro"/>
</dbReference>
<keyword evidence="1 2" id="KW-0808">Transferase</keyword>
<dbReference type="InterPro" id="IPR048254">
    <property type="entry name" value="CDP_ALCOHOL_P_TRANSF_CS"/>
</dbReference>
<reference evidence="4" key="1">
    <citation type="submission" date="2020-06" db="EMBL/GenBank/DDBJ databases">
        <title>Legume-microbial interactions unlock mineral nutrients during tropical forest succession.</title>
        <authorList>
            <person name="Epihov D.Z."/>
        </authorList>
    </citation>
    <scope>NUCLEOTIDE SEQUENCE [LARGE SCALE GENOMIC DNA]</scope>
    <source>
        <strain evidence="4">Pan2503</strain>
    </source>
</reference>
<dbReference type="GO" id="GO:0016780">
    <property type="term" value="F:phosphotransferase activity, for other substituted phosphate groups"/>
    <property type="evidence" value="ECO:0007669"/>
    <property type="project" value="InterPro"/>
</dbReference>
<keyword evidence="5" id="KW-1185">Reference proteome</keyword>
<comment type="caution">
    <text evidence="4">The sequence shown here is derived from an EMBL/GenBank/DDBJ whole genome shotgun (WGS) entry which is preliminary data.</text>
</comment>